<dbReference type="SUPFAM" id="SSF50249">
    <property type="entry name" value="Nucleic acid-binding proteins"/>
    <property type="match status" value="1"/>
</dbReference>
<dbReference type="InterPro" id="IPR004532">
    <property type="entry name" value="Phe-tRNA-ligase_IIc_bsu_bact"/>
</dbReference>
<dbReference type="SUPFAM" id="SSF55681">
    <property type="entry name" value="Class II aaRS and biotin synthetases"/>
    <property type="match status" value="1"/>
</dbReference>
<dbReference type="Pfam" id="PF03483">
    <property type="entry name" value="B3_4"/>
    <property type="match status" value="1"/>
</dbReference>
<dbReference type="CDD" id="cd02796">
    <property type="entry name" value="tRNA_bind_bactPheRS"/>
    <property type="match status" value="1"/>
</dbReference>
<dbReference type="InterPro" id="IPR045864">
    <property type="entry name" value="aa-tRNA-synth_II/BPL/LPL"/>
</dbReference>
<dbReference type="CDD" id="cd00769">
    <property type="entry name" value="PheRS_beta_core"/>
    <property type="match status" value="1"/>
</dbReference>
<dbReference type="AlphaFoldDB" id="A0A1F7V8R6"/>
<evidence type="ECO:0000256" key="12">
    <source>
        <dbReference type="ARBA" id="ARBA00022917"/>
    </source>
</evidence>
<evidence type="ECO:0000256" key="16">
    <source>
        <dbReference type="PROSITE-ProRule" id="PRU00209"/>
    </source>
</evidence>
<dbReference type="SMART" id="SM00874">
    <property type="entry name" value="B5"/>
    <property type="match status" value="1"/>
</dbReference>
<evidence type="ECO:0000256" key="3">
    <source>
        <dbReference type="ARBA" id="ARBA00011209"/>
    </source>
</evidence>
<keyword evidence="4 15" id="KW-0963">Cytoplasm</keyword>
<comment type="cofactor">
    <cofactor evidence="15">
        <name>Mg(2+)</name>
        <dbReference type="ChEBI" id="CHEBI:18420"/>
    </cofactor>
    <text evidence="15">Binds 2 magnesium ions per tetramer.</text>
</comment>
<dbReference type="Gene3D" id="2.40.50.140">
    <property type="entry name" value="Nucleic acid-binding proteins"/>
    <property type="match status" value="1"/>
</dbReference>
<evidence type="ECO:0000259" key="19">
    <source>
        <dbReference type="PROSITE" id="PS51483"/>
    </source>
</evidence>
<keyword evidence="10 15" id="KW-0460">Magnesium</keyword>
<keyword evidence="12 15" id="KW-0648">Protein biosynthesis</keyword>
<evidence type="ECO:0000313" key="20">
    <source>
        <dbReference type="EMBL" id="OGL86497.1"/>
    </source>
</evidence>
<dbReference type="GO" id="GO:0000287">
    <property type="term" value="F:magnesium ion binding"/>
    <property type="evidence" value="ECO:0007669"/>
    <property type="project" value="UniProtKB-UniRule"/>
</dbReference>
<feature type="domain" description="FDX-ACB" evidence="18">
    <location>
        <begin position="704"/>
        <end position="796"/>
    </location>
</feature>
<keyword evidence="9 15" id="KW-0067">ATP-binding</keyword>
<dbReference type="InterPro" id="IPR045060">
    <property type="entry name" value="Phe-tRNA-ligase_IIc_bsu"/>
</dbReference>
<evidence type="ECO:0000259" key="17">
    <source>
        <dbReference type="PROSITE" id="PS50886"/>
    </source>
</evidence>
<dbReference type="Pfam" id="PF03147">
    <property type="entry name" value="FDX-ACB"/>
    <property type="match status" value="1"/>
</dbReference>
<feature type="binding site" evidence="15">
    <location>
        <position position="471"/>
    </location>
    <ligand>
        <name>Mg(2+)</name>
        <dbReference type="ChEBI" id="CHEBI:18420"/>
        <note>shared with alpha subunit</note>
    </ligand>
</feature>
<dbReference type="SUPFAM" id="SSF54991">
    <property type="entry name" value="Anticodon-binding domain of PheRS"/>
    <property type="match status" value="1"/>
</dbReference>
<dbReference type="GO" id="GO:0005524">
    <property type="term" value="F:ATP binding"/>
    <property type="evidence" value="ECO:0007669"/>
    <property type="project" value="UniProtKB-UniRule"/>
</dbReference>
<dbReference type="PANTHER" id="PTHR10947">
    <property type="entry name" value="PHENYLALANYL-TRNA SYNTHETASE BETA CHAIN AND LEUCINE-RICH REPEAT-CONTAINING PROTEIN 47"/>
    <property type="match status" value="1"/>
</dbReference>
<evidence type="ECO:0000256" key="8">
    <source>
        <dbReference type="ARBA" id="ARBA00022741"/>
    </source>
</evidence>
<dbReference type="Gene3D" id="3.30.930.10">
    <property type="entry name" value="Bira Bifunctional Protein, Domain 2"/>
    <property type="match status" value="1"/>
</dbReference>
<dbReference type="InterPro" id="IPR005121">
    <property type="entry name" value="Fdx_antiC-bd"/>
</dbReference>
<feature type="binding site" evidence="15">
    <location>
        <position position="474"/>
    </location>
    <ligand>
        <name>Mg(2+)</name>
        <dbReference type="ChEBI" id="CHEBI:18420"/>
        <note>shared with alpha subunit</note>
    </ligand>
</feature>
<dbReference type="GO" id="GO:0006432">
    <property type="term" value="P:phenylalanyl-tRNA aminoacylation"/>
    <property type="evidence" value="ECO:0007669"/>
    <property type="project" value="UniProtKB-UniRule"/>
</dbReference>
<evidence type="ECO:0000256" key="14">
    <source>
        <dbReference type="ARBA" id="ARBA00049255"/>
    </source>
</evidence>
<dbReference type="InterPro" id="IPR020825">
    <property type="entry name" value="Phe-tRNA_synthase-like_B3/B4"/>
</dbReference>
<dbReference type="GO" id="GO:0000049">
    <property type="term" value="F:tRNA binding"/>
    <property type="evidence" value="ECO:0007669"/>
    <property type="project" value="UniProtKB-UniRule"/>
</dbReference>
<sequence length="797" mass="88014">MNILISYNWLKEYLDTDLTPEEFAQKTTNSGNSVERMHDYAKSLAHIVVGEIKVVKPHPNADKLRVTEVDIGSTVVEIVCGGSNLIEGHKVVVALPGARVRWHGEGDLVEITESTLRGVKSFGMICGVDEVGFETIPHAEKEIWDLTELTDAPVGTSLAKALDLDDVVMDIEVTSNRPDCMSVVGQAREGAAVAGGELRALKSLKGWKGMIAAPKVMVLEKELCPKYSAVRLEGITVGPSPWWLQKKLILAGLKPINNVVDITNYVLHEYGHPLHVFDADKLDGDEIVVRRAANGETLKTLDGKEYKLTIDMLVIADSSKPVAIAGVMGGEETGATESTTNIVIESATFNPVSVRKTARALNLYSDSQLLFEKGLSTQSTDAAIARAIELVSEIAFPKAVSSVSIVEAAEYEPRVFPFDPVKANALMGIEMEPSEMIATLERLGFDAKKHRDTYNITVPYWRDHDIEASVDFVEEIARVYGYDRFPSELPLGAPPVRESDAALVWQARVKELLKGAGLIETYSYSFVSEKQLANYGFKIDEAIHLKNPLSVDQAYMRPSLIPTMLTNIVENQAMFPDADLFEIAPVYLPRNNELPEQPLRLVVAVYGKSDAEKLFLRAKGILTRLLDETGVSSIELDRIVDSSRFHAGRSARVLLDSKPIGTIGQVSRSVEFAFGLDVTAVILELDFEALLEQFSTTKTFVSLPQFPSVKRDLAFVLADRTEYASIERAIEKIDSSIISVELFDTYRGKGIDPGKKSLGVRVEFRANDRTLESKEVDVWMEQLRKMLETEFGATMRA</sequence>
<dbReference type="HAMAP" id="MF_00283">
    <property type="entry name" value="Phe_tRNA_synth_beta1"/>
    <property type="match status" value="1"/>
</dbReference>
<dbReference type="InterPro" id="IPR002547">
    <property type="entry name" value="tRNA-bd_dom"/>
</dbReference>
<comment type="caution">
    <text evidence="20">The sequence shown here is derived from an EMBL/GenBank/DDBJ whole genome shotgun (WGS) entry which is preliminary data.</text>
</comment>
<keyword evidence="8 15" id="KW-0547">Nucleotide-binding</keyword>
<comment type="subcellular location">
    <subcellularLocation>
        <location evidence="1 15">Cytoplasm</location>
    </subcellularLocation>
</comment>
<evidence type="ECO:0000256" key="1">
    <source>
        <dbReference type="ARBA" id="ARBA00004496"/>
    </source>
</evidence>
<keyword evidence="11 16" id="KW-0694">RNA-binding</keyword>
<accession>A0A1F7V8R6</accession>
<dbReference type="Proteomes" id="UP000176593">
    <property type="component" value="Unassembled WGS sequence"/>
</dbReference>
<comment type="subunit">
    <text evidence="3 15">Tetramer of two alpha and two beta subunits.</text>
</comment>
<organism evidence="20 21">
    <name type="scientific">Candidatus Uhrbacteria bacterium RIFCSPLOWO2_02_FULL_48_18</name>
    <dbReference type="NCBI Taxonomy" id="1802408"/>
    <lineage>
        <taxon>Bacteria</taxon>
        <taxon>Candidatus Uhriibacteriota</taxon>
    </lineage>
</organism>
<dbReference type="EMBL" id="MGEQ01000009">
    <property type="protein sequence ID" value="OGL86497.1"/>
    <property type="molecule type" value="Genomic_DNA"/>
</dbReference>
<keyword evidence="6 15" id="KW-0436">Ligase</keyword>
<evidence type="ECO:0000256" key="7">
    <source>
        <dbReference type="ARBA" id="ARBA00022723"/>
    </source>
</evidence>
<protein>
    <recommendedName>
        <fullName evidence="15">Phenylalanine--tRNA ligase beta subunit</fullName>
        <ecNumber evidence="15">6.1.1.20</ecNumber>
    </recommendedName>
    <alternativeName>
        <fullName evidence="15">Phenylalanyl-tRNA synthetase beta subunit</fullName>
        <shortName evidence="15">PheRS</shortName>
    </alternativeName>
</protein>
<dbReference type="Gene3D" id="3.30.56.10">
    <property type="match status" value="2"/>
</dbReference>
<evidence type="ECO:0000313" key="21">
    <source>
        <dbReference type="Proteomes" id="UP000176593"/>
    </source>
</evidence>
<reference evidence="20 21" key="1">
    <citation type="journal article" date="2016" name="Nat. Commun.">
        <title>Thousands of microbial genomes shed light on interconnected biogeochemical processes in an aquifer system.</title>
        <authorList>
            <person name="Anantharaman K."/>
            <person name="Brown C.T."/>
            <person name="Hug L.A."/>
            <person name="Sharon I."/>
            <person name="Castelle C.J."/>
            <person name="Probst A.J."/>
            <person name="Thomas B.C."/>
            <person name="Singh A."/>
            <person name="Wilkins M.J."/>
            <person name="Karaoz U."/>
            <person name="Brodie E.L."/>
            <person name="Williams K.H."/>
            <person name="Hubbard S.S."/>
            <person name="Banfield J.F."/>
        </authorList>
    </citation>
    <scope>NUCLEOTIDE SEQUENCE [LARGE SCALE GENOMIC DNA]</scope>
</reference>
<keyword evidence="7 15" id="KW-0479">Metal-binding</keyword>
<dbReference type="SUPFAM" id="SSF46955">
    <property type="entry name" value="Putative DNA-binding domain"/>
    <property type="match status" value="1"/>
</dbReference>
<dbReference type="PROSITE" id="PS51483">
    <property type="entry name" value="B5"/>
    <property type="match status" value="1"/>
</dbReference>
<dbReference type="GO" id="GO:0009328">
    <property type="term" value="C:phenylalanine-tRNA ligase complex"/>
    <property type="evidence" value="ECO:0007669"/>
    <property type="project" value="TreeGrafter"/>
</dbReference>
<dbReference type="Pfam" id="PF03484">
    <property type="entry name" value="B5"/>
    <property type="match status" value="1"/>
</dbReference>
<dbReference type="PROSITE" id="PS50886">
    <property type="entry name" value="TRBD"/>
    <property type="match status" value="1"/>
</dbReference>
<evidence type="ECO:0000256" key="9">
    <source>
        <dbReference type="ARBA" id="ARBA00022840"/>
    </source>
</evidence>
<dbReference type="NCBIfam" id="TIGR00472">
    <property type="entry name" value="pheT_bact"/>
    <property type="match status" value="1"/>
</dbReference>
<dbReference type="EC" id="6.1.1.20" evidence="15"/>
<dbReference type="Pfam" id="PF01588">
    <property type="entry name" value="tRNA_bind"/>
    <property type="match status" value="1"/>
</dbReference>
<dbReference type="Gene3D" id="3.50.40.10">
    <property type="entry name" value="Phenylalanyl-trna Synthetase, Chain B, domain 3"/>
    <property type="match status" value="1"/>
</dbReference>
<dbReference type="PANTHER" id="PTHR10947:SF0">
    <property type="entry name" value="PHENYLALANINE--TRNA LIGASE BETA SUBUNIT"/>
    <property type="match status" value="1"/>
</dbReference>
<gene>
    <name evidence="15" type="primary">pheT</name>
    <name evidence="20" type="ORF">A3I41_04360</name>
</gene>
<comment type="similarity">
    <text evidence="2 15">Belongs to the phenylalanyl-tRNA synthetase beta subunit family. Type 1 subfamily.</text>
</comment>
<feature type="binding site" evidence="15">
    <location>
        <position position="475"/>
    </location>
    <ligand>
        <name>Mg(2+)</name>
        <dbReference type="ChEBI" id="CHEBI:18420"/>
        <note>shared with alpha subunit</note>
    </ligand>
</feature>
<evidence type="ECO:0000256" key="4">
    <source>
        <dbReference type="ARBA" id="ARBA00022490"/>
    </source>
</evidence>
<keyword evidence="13 15" id="KW-0030">Aminoacyl-tRNA synthetase</keyword>
<dbReference type="SMART" id="SM00896">
    <property type="entry name" value="FDX-ACB"/>
    <property type="match status" value="1"/>
</dbReference>
<evidence type="ECO:0000259" key="18">
    <source>
        <dbReference type="PROSITE" id="PS51447"/>
    </source>
</evidence>
<name>A0A1F7V8R6_9BACT</name>
<dbReference type="SMART" id="SM00873">
    <property type="entry name" value="B3_4"/>
    <property type="match status" value="1"/>
</dbReference>
<evidence type="ECO:0000256" key="11">
    <source>
        <dbReference type="ARBA" id="ARBA00022884"/>
    </source>
</evidence>
<evidence type="ECO:0000256" key="15">
    <source>
        <dbReference type="HAMAP-Rule" id="MF_00283"/>
    </source>
</evidence>
<dbReference type="InterPro" id="IPR041616">
    <property type="entry name" value="PheRS_beta_core"/>
</dbReference>
<dbReference type="Gene3D" id="3.30.70.380">
    <property type="entry name" value="Ferrodoxin-fold anticodon-binding domain"/>
    <property type="match status" value="1"/>
</dbReference>
<evidence type="ECO:0000256" key="6">
    <source>
        <dbReference type="ARBA" id="ARBA00022598"/>
    </source>
</evidence>
<dbReference type="InterPro" id="IPR005147">
    <property type="entry name" value="tRNA_synthase_B5-dom"/>
</dbReference>
<dbReference type="GO" id="GO:0004826">
    <property type="term" value="F:phenylalanine-tRNA ligase activity"/>
    <property type="evidence" value="ECO:0007669"/>
    <property type="project" value="UniProtKB-UniRule"/>
</dbReference>
<feature type="binding site" evidence="15">
    <location>
        <position position="465"/>
    </location>
    <ligand>
        <name>Mg(2+)</name>
        <dbReference type="ChEBI" id="CHEBI:18420"/>
        <note>shared with alpha subunit</note>
    </ligand>
</feature>
<feature type="domain" description="B5" evidence="19">
    <location>
        <begin position="411"/>
        <end position="487"/>
    </location>
</feature>
<dbReference type="InterPro" id="IPR033714">
    <property type="entry name" value="tRNA_bind_bactPheRS"/>
</dbReference>
<feature type="domain" description="TRNA-binding" evidence="17">
    <location>
        <begin position="41"/>
        <end position="159"/>
    </location>
</feature>
<evidence type="ECO:0000256" key="10">
    <source>
        <dbReference type="ARBA" id="ARBA00022842"/>
    </source>
</evidence>
<dbReference type="Pfam" id="PF17759">
    <property type="entry name" value="tRNA_synthFbeta"/>
    <property type="match status" value="1"/>
</dbReference>
<keyword evidence="5 16" id="KW-0820">tRNA-binding</keyword>
<evidence type="ECO:0000256" key="13">
    <source>
        <dbReference type="ARBA" id="ARBA00023146"/>
    </source>
</evidence>
<dbReference type="InterPro" id="IPR012340">
    <property type="entry name" value="NA-bd_OB-fold"/>
</dbReference>
<comment type="catalytic activity">
    <reaction evidence="14 15">
        <text>tRNA(Phe) + L-phenylalanine + ATP = L-phenylalanyl-tRNA(Phe) + AMP + diphosphate + H(+)</text>
        <dbReference type="Rhea" id="RHEA:19413"/>
        <dbReference type="Rhea" id="RHEA-COMP:9668"/>
        <dbReference type="Rhea" id="RHEA-COMP:9699"/>
        <dbReference type="ChEBI" id="CHEBI:15378"/>
        <dbReference type="ChEBI" id="CHEBI:30616"/>
        <dbReference type="ChEBI" id="CHEBI:33019"/>
        <dbReference type="ChEBI" id="CHEBI:58095"/>
        <dbReference type="ChEBI" id="CHEBI:78442"/>
        <dbReference type="ChEBI" id="CHEBI:78531"/>
        <dbReference type="ChEBI" id="CHEBI:456215"/>
        <dbReference type="EC" id="6.1.1.20"/>
    </reaction>
</comment>
<dbReference type="InterPro" id="IPR005146">
    <property type="entry name" value="B3/B4_tRNA-bd"/>
</dbReference>
<evidence type="ECO:0000256" key="2">
    <source>
        <dbReference type="ARBA" id="ARBA00008653"/>
    </source>
</evidence>
<proteinExistence type="inferred from homology"/>
<dbReference type="InterPro" id="IPR036690">
    <property type="entry name" value="Fdx_antiC-bd_sf"/>
</dbReference>
<dbReference type="PROSITE" id="PS51447">
    <property type="entry name" value="FDX_ACB"/>
    <property type="match status" value="1"/>
</dbReference>
<evidence type="ECO:0000256" key="5">
    <source>
        <dbReference type="ARBA" id="ARBA00022555"/>
    </source>
</evidence>
<dbReference type="SUPFAM" id="SSF56037">
    <property type="entry name" value="PheT/TilS domain"/>
    <property type="match status" value="1"/>
</dbReference>
<dbReference type="InterPro" id="IPR009061">
    <property type="entry name" value="DNA-bd_dom_put_sf"/>
</dbReference>